<dbReference type="SUPFAM" id="SSF46689">
    <property type="entry name" value="Homeodomain-like"/>
    <property type="match status" value="1"/>
</dbReference>
<keyword evidence="3" id="KW-0804">Transcription</keyword>
<dbReference type="EMBL" id="BAABHJ010000030">
    <property type="protein sequence ID" value="GAA4615856.1"/>
    <property type="molecule type" value="Genomic_DNA"/>
</dbReference>
<dbReference type="RefSeq" id="WP_345364178.1">
    <property type="nucleotide sequence ID" value="NZ_BAABHJ010000030.1"/>
</dbReference>
<dbReference type="InterPro" id="IPR001647">
    <property type="entry name" value="HTH_TetR"/>
</dbReference>
<reference evidence="7" key="1">
    <citation type="journal article" date="2019" name="Int. J. Syst. Evol. Microbiol.">
        <title>The Global Catalogue of Microorganisms (GCM) 10K type strain sequencing project: providing services to taxonomists for standard genome sequencing and annotation.</title>
        <authorList>
            <consortium name="The Broad Institute Genomics Platform"/>
            <consortium name="The Broad Institute Genome Sequencing Center for Infectious Disease"/>
            <person name="Wu L."/>
            <person name="Ma J."/>
        </authorList>
    </citation>
    <scope>NUCLEOTIDE SEQUENCE [LARGE SCALE GENOMIC DNA]</scope>
    <source>
        <strain evidence="7">JCM 17938</strain>
    </source>
</reference>
<gene>
    <name evidence="6" type="ORF">GCM10023195_70210</name>
</gene>
<keyword evidence="2 4" id="KW-0238">DNA-binding</keyword>
<name>A0ABP8TWX9_9ACTN</name>
<protein>
    <submittedName>
        <fullName evidence="6">TetR/AcrR family transcriptional regulator</fullName>
    </submittedName>
</protein>
<keyword evidence="1" id="KW-0805">Transcription regulation</keyword>
<sequence length="200" mass="21552">MAHAGSPRDSRRPRRTDAARNAESLLAAARELFDERGPDVPLDEVARRAGVGNATLYRHFPTRRDLIVAVYADEVTALCDQGAALIEAESPGEALFTWLDDFVVHVATKRALALAGTDDDDQRRTALFDDWHRSMRSTADRLLARARRAGAVDAGLSVDDLLALTSGAAIAATGADDARRLLRIMRHGFTGDQGSAGFVG</sequence>
<organism evidence="6 7">
    <name type="scientific">Actinoallomurus liliacearum</name>
    <dbReference type="NCBI Taxonomy" id="1080073"/>
    <lineage>
        <taxon>Bacteria</taxon>
        <taxon>Bacillati</taxon>
        <taxon>Actinomycetota</taxon>
        <taxon>Actinomycetes</taxon>
        <taxon>Streptosporangiales</taxon>
        <taxon>Thermomonosporaceae</taxon>
        <taxon>Actinoallomurus</taxon>
    </lineage>
</organism>
<dbReference type="InterPro" id="IPR009057">
    <property type="entry name" value="Homeodomain-like_sf"/>
</dbReference>
<proteinExistence type="predicted"/>
<dbReference type="Gene3D" id="1.10.357.10">
    <property type="entry name" value="Tetracycline Repressor, domain 2"/>
    <property type="match status" value="1"/>
</dbReference>
<dbReference type="Pfam" id="PF00440">
    <property type="entry name" value="TetR_N"/>
    <property type="match status" value="1"/>
</dbReference>
<accession>A0ABP8TWX9</accession>
<dbReference type="PANTHER" id="PTHR30055:SF234">
    <property type="entry name" value="HTH-TYPE TRANSCRIPTIONAL REGULATOR BETI"/>
    <property type="match status" value="1"/>
</dbReference>
<dbReference type="Pfam" id="PF21597">
    <property type="entry name" value="TetR_C_43"/>
    <property type="match status" value="1"/>
</dbReference>
<evidence type="ECO:0000256" key="4">
    <source>
        <dbReference type="PROSITE-ProRule" id="PRU00335"/>
    </source>
</evidence>
<dbReference type="PANTHER" id="PTHR30055">
    <property type="entry name" value="HTH-TYPE TRANSCRIPTIONAL REGULATOR RUTR"/>
    <property type="match status" value="1"/>
</dbReference>
<dbReference type="PROSITE" id="PS50977">
    <property type="entry name" value="HTH_TETR_2"/>
    <property type="match status" value="1"/>
</dbReference>
<dbReference type="InterPro" id="IPR050109">
    <property type="entry name" value="HTH-type_TetR-like_transc_reg"/>
</dbReference>
<evidence type="ECO:0000256" key="1">
    <source>
        <dbReference type="ARBA" id="ARBA00023015"/>
    </source>
</evidence>
<dbReference type="Proteomes" id="UP001500212">
    <property type="component" value="Unassembled WGS sequence"/>
</dbReference>
<evidence type="ECO:0000259" key="5">
    <source>
        <dbReference type="PROSITE" id="PS50977"/>
    </source>
</evidence>
<dbReference type="InterPro" id="IPR049445">
    <property type="entry name" value="TetR_SbtR-like_C"/>
</dbReference>
<evidence type="ECO:0000313" key="7">
    <source>
        <dbReference type="Proteomes" id="UP001500212"/>
    </source>
</evidence>
<evidence type="ECO:0000313" key="6">
    <source>
        <dbReference type="EMBL" id="GAA4615856.1"/>
    </source>
</evidence>
<evidence type="ECO:0000256" key="2">
    <source>
        <dbReference type="ARBA" id="ARBA00023125"/>
    </source>
</evidence>
<feature type="domain" description="HTH tetR-type" evidence="5">
    <location>
        <begin position="19"/>
        <end position="78"/>
    </location>
</feature>
<keyword evidence="7" id="KW-1185">Reference proteome</keyword>
<dbReference type="InterPro" id="IPR036271">
    <property type="entry name" value="Tet_transcr_reg_TetR-rel_C_sf"/>
</dbReference>
<comment type="caution">
    <text evidence="6">The sequence shown here is derived from an EMBL/GenBank/DDBJ whole genome shotgun (WGS) entry which is preliminary data.</text>
</comment>
<feature type="DNA-binding region" description="H-T-H motif" evidence="4">
    <location>
        <begin position="41"/>
        <end position="60"/>
    </location>
</feature>
<evidence type="ECO:0000256" key="3">
    <source>
        <dbReference type="ARBA" id="ARBA00023163"/>
    </source>
</evidence>
<dbReference type="PRINTS" id="PR00455">
    <property type="entry name" value="HTHTETR"/>
</dbReference>
<dbReference type="SUPFAM" id="SSF48498">
    <property type="entry name" value="Tetracyclin repressor-like, C-terminal domain"/>
    <property type="match status" value="1"/>
</dbReference>